<dbReference type="EMBL" id="JAGQFH010000027">
    <property type="protein sequence ID" value="MBR8691262.1"/>
    <property type="molecule type" value="Genomic_DNA"/>
</dbReference>
<dbReference type="SUPFAM" id="SSF51735">
    <property type="entry name" value="NAD(P)-binding Rossmann-fold domains"/>
    <property type="match status" value="1"/>
</dbReference>
<reference evidence="4 6" key="2">
    <citation type="submission" date="2021-04" db="EMBL/GenBank/DDBJ databases">
        <title>Isolation of newly marine bacteria for enzymatic activity.</title>
        <authorList>
            <person name="Hadi W.A.M."/>
            <person name="Nair A.J.J."/>
            <person name="Edwin B.T."/>
        </authorList>
    </citation>
    <scope>NUCLEOTIDE SEQUENCE [LARGE SCALE GENOMIC DNA]</scope>
    <source>
        <strain evidence="4 6">B28A</strain>
    </source>
</reference>
<dbReference type="EMBL" id="LGYN01000027">
    <property type="protein sequence ID" value="KPN13314.1"/>
    <property type="molecule type" value="Genomic_DNA"/>
</dbReference>
<evidence type="ECO:0000313" key="5">
    <source>
        <dbReference type="Proteomes" id="UP000050272"/>
    </source>
</evidence>
<dbReference type="GO" id="GO:0016491">
    <property type="term" value="F:oxidoreductase activity"/>
    <property type="evidence" value="ECO:0007669"/>
    <property type="project" value="UniProtKB-KW"/>
</dbReference>
<dbReference type="GO" id="GO:0008206">
    <property type="term" value="P:bile acid metabolic process"/>
    <property type="evidence" value="ECO:0007669"/>
    <property type="project" value="UniProtKB-ARBA"/>
</dbReference>
<dbReference type="PANTHER" id="PTHR24321:SF8">
    <property type="entry name" value="ESTRADIOL 17-BETA-DEHYDROGENASE 8-RELATED"/>
    <property type="match status" value="1"/>
</dbReference>
<dbReference type="Proteomes" id="UP000050272">
    <property type="component" value="Unassembled WGS sequence"/>
</dbReference>
<dbReference type="Pfam" id="PF13561">
    <property type="entry name" value="adh_short_C2"/>
    <property type="match status" value="1"/>
</dbReference>
<evidence type="ECO:0000256" key="2">
    <source>
        <dbReference type="ARBA" id="ARBA00023002"/>
    </source>
</evidence>
<gene>
    <name evidence="3" type="ORF">AKG37_13320</name>
    <name evidence="4" type="ORF">KCQ59_15850</name>
</gene>
<keyword evidence="2" id="KW-0560">Oxidoreductase</keyword>
<name>A0ABD4QLK5_9BACI</name>
<protein>
    <submittedName>
        <fullName evidence="3">3-oxoacyl-ACP reductase</fullName>
    </submittedName>
    <submittedName>
        <fullName evidence="4">SDR family oxidoreductase</fullName>
    </submittedName>
</protein>
<dbReference type="PROSITE" id="PS00061">
    <property type="entry name" value="ADH_SHORT"/>
    <property type="match status" value="1"/>
</dbReference>
<dbReference type="PANTHER" id="PTHR24321">
    <property type="entry name" value="DEHYDROGENASES, SHORT CHAIN"/>
    <property type="match status" value="1"/>
</dbReference>
<evidence type="ECO:0000256" key="1">
    <source>
        <dbReference type="ARBA" id="ARBA00006484"/>
    </source>
</evidence>
<organism evidence="4 6">
    <name type="scientific">Bacillus australimaris</name>
    <dbReference type="NCBI Taxonomy" id="1326968"/>
    <lineage>
        <taxon>Bacteria</taxon>
        <taxon>Bacillati</taxon>
        <taxon>Bacillota</taxon>
        <taxon>Bacilli</taxon>
        <taxon>Bacillales</taxon>
        <taxon>Bacillaceae</taxon>
        <taxon>Bacillus</taxon>
    </lineage>
</organism>
<dbReference type="Gene3D" id="3.40.50.720">
    <property type="entry name" value="NAD(P)-binding Rossmann-like Domain"/>
    <property type="match status" value="1"/>
</dbReference>
<dbReference type="InterPro" id="IPR036291">
    <property type="entry name" value="NAD(P)-bd_dom_sf"/>
</dbReference>
<evidence type="ECO:0000313" key="4">
    <source>
        <dbReference type="EMBL" id="MBR8691262.1"/>
    </source>
</evidence>
<dbReference type="RefSeq" id="WP_060699640.1">
    <property type="nucleotide sequence ID" value="NZ_JAGQFH010000027.1"/>
</dbReference>
<comment type="similarity">
    <text evidence="1">Belongs to the short-chain dehydrogenases/reductases (SDR) family.</text>
</comment>
<accession>A0ABD4QLK5</accession>
<dbReference type="PRINTS" id="PR00081">
    <property type="entry name" value="GDHRDH"/>
</dbReference>
<comment type="caution">
    <text evidence="4">The sequence shown here is derived from an EMBL/GenBank/DDBJ whole genome shotgun (WGS) entry which is preliminary data.</text>
</comment>
<proteinExistence type="inferred from homology"/>
<evidence type="ECO:0000313" key="6">
    <source>
        <dbReference type="Proteomes" id="UP000676804"/>
    </source>
</evidence>
<dbReference type="InterPro" id="IPR002347">
    <property type="entry name" value="SDR_fam"/>
</dbReference>
<dbReference type="FunFam" id="3.40.50.720:FF:000084">
    <property type="entry name" value="Short-chain dehydrogenase reductase"/>
    <property type="match status" value="1"/>
</dbReference>
<dbReference type="AlphaFoldDB" id="A0ABD4QLK5"/>
<dbReference type="PRINTS" id="PR00080">
    <property type="entry name" value="SDRFAMILY"/>
</dbReference>
<sequence>MMNKKNLMITGANSGIGFAAVKQFLADGFRVVGVDIQTNKMSEFIVNDDFHMVEADLSDVQQAESLLPQLEQRQLIPDILINAAGIREITPVLELSAESFKKVIDINLTAVFILSRDTARLWSKLGKRGCMINIASVSGLMAEPARAAYVSSKHALIGLTKQLAMEFGSTGIRVNSISPGVIRTELTEEYFQNDEMVQLIKDNHALHTWGQPDDIVSCMKYLASDEAQFITGSNFVIDGGWTAGKKL</sequence>
<dbReference type="InterPro" id="IPR020904">
    <property type="entry name" value="Sc_DH/Rdtase_CS"/>
</dbReference>
<dbReference type="CDD" id="cd05233">
    <property type="entry name" value="SDR_c"/>
    <property type="match status" value="1"/>
</dbReference>
<evidence type="ECO:0000313" key="3">
    <source>
        <dbReference type="EMBL" id="KPN13314.1"/>
    </source>
</evidence>
<reference evidence="3 5" key="1">
    <citation type="submission" date="2015-07" db="EMBL/GenBank/DDBJ databases">
        <title>Bacillus zhangzhouensis sp. nov. and Bacillus nanhaiticus sp. nov.</title>
        <authorList>
            <person name="Liu Y."/>
            <person name="Lai Q."/>
            <person name="Shao Z."/>
        </authorList>
    </citation>
    <scope>NUCLEOTIDE SEQUENCE [LARGE SCALE GENOMIC DNA]</scope>
    <source>
        <strain evidence="3 5">NH7I_1</strain>
    </source>
</reference>
<keyword evidence="5" id="KW-1185">Reference proteome</keyword>
<dbReference type="Proteomes" id="UP000676804">
    <property type="component" value="Unassembled WGS sequence"/>
</dbReference>